<sequence>MLRNNNQLIVGLSNPATRLLSELIKHNKTELTRETLIKHVWEDYGFSPSSATLSNHISELRKAFEALGVSKNILITVPRIGFKMDAEIHPETKLKEPAAEKIENNPELCEPESEVNTASSLIDANSKKKRRRMKITVFFLILALLAIATVTTFGTLTREDKPTLIGVQDKCKIYALDDNEQDIEQFNHARKMLTSEKIDCSQTDHDIFYMEARPTNELFKVHFMAACTRDDNLNYKNCSNYKLVE</sequence>
<feature type="domain" description="OmpR/PhoB-type" evidence="4">
    <location>
        <begin position="1"/>
        <end position="86"/>
    </location>
</feature>
<reference evidence="6" key="1">
    <citation type="submission" date="2015-03" db="EMBL/GenBank/DDBJ databases">
        <authorList>
            <consortium name="Pathogen Informatics"/>
        </authorList>
    </citation>
    <scope>NUCLEOTIDE SEQUENCE [LARGE SCALE GENOMIC DNA]</scope>
    <source>
        <strain evidence="6">R148</strain>
    </source>
</reference>
<dbReference type="Gene3D" id="1.10.10.10">
    <property type="entry name" value="Winged helix-like DNA-binding domain superfamily/Winged helix DNA-binding domain"/>
    <property type="match status" value="1"/>
</dbReference>
<dbReference type="RefSeq" id="WP_230822799.1">
    <property type="nucleotide sequence ID" value="NZ_CWJI01000007.1"/>
</dbReference>
<keyword evidence="1 2" id="KW-0238">DNA-binding</keyword>
<proteinExistence type="predicted"/>
<feature type="transmembrane region" description="Helical" evidence="3">
    <location>
        <begin position="135"/>
        <end position="156"/>
    </location>
</feature>
<dbReference type="InterPro" id="IPR001867">
    <property type="entry name" value="OmpR/PhoB-type_DNA-bd"/>
</dbReference>
<evidence type="ECO:0000256" key="3">
    <source>
        <dbReference type="SAM" id="Phobius"/>
    </source>
</evidence>
<keyword evidence="3" id="KW-0812">Transmembrane</keyword>
<dbReference type="Proteomes" id="UP000043316">
    <property type="component" value="Unassembled WGS sequence"/>
</dbReference>
<feature type="DNA-binding region" description="OmpR/PhoB-type" evidence="2">
    <location>
        <begin position="1"/>
        <end position="86"/>
    </location>
</feature>
<dbReference type="AlphaFoldDB" id="A0A0H5LXP5"/>
<keyword evidence="3" id="KW-1133">Transmembrane helix</keyword>
<organism evidence="5 6">
    <name type="scientific">Yersinia intermedia</name>
    <dbReference type="NCBI Taxonomy" id="631"/>
    <lineage>
        <taxon>Bacteria</taxon>
        <taxon>Pseudomonadati</taxon>
        <taxon>Pseudomonadota</taxon>
        <taxon>Gammaproteobacteria</taxon>
        <taxon>Enterobacterales</taxon>
        <taxon>Yersiniaceae</taxon>
        <taxon>Yersinia</taxon>
    </lineage>
</organism>
<evidence type="ECO:0000313" key="6">
    <source>
        <dbReference type="Proteomes" id="UP000043316"/>
    </source>
</evidence>
<accession>A0A0H5LXP5</accession>
<evidence type="ECO:0000259" key="4">
    <source>
        <dbReference type="PROSITE" id="PS51755"/>
    </source>
</evidence>
<keyword evidence="3" id="KW-0472">Membrane</keyword>
<dbReference type="PROSITE" id="PS51755">
    <property type="entry name" value="OMPR_PHOB"/>
    <property type="match status" value="1"/>
</dbReference>
<dbReference type="GO" id="GO:0000160">
    <property type="term" value="P:phosphorelay signal transduction system"/>
    <property type="evidence" value="ECO:0007669"/>
    <property type="project" value="InterPro"/>
</dbReference>
<gene>
    <name evidence="5" type="ORF">ERS008476_02663</name>
</gene>
<dbReference type="GO" id="GO:0003677">
    <property type="term" value="F:DNA binding"/>
    <property type="evidence" value="ECO:0007669"/>
    <property type="project" value="UniProtKB-UniRule"/>
</dbReference>
<dbReference type="Pfam" id="PF00486">
    <property type="entry name" value="Trans_reg_C"/>
    <property type="match status" value="1"/>
</dbReference>
<dbReference type="EMBL" id="CWJI01000007">
    <property type="protein sequence ID" value="CRY55662.1"/>
    <property type="molecule type" value="Genomic_DNA"/>
</dbReference>
<protein>
    <submittedName>
        <fullName evidence="5">DNA-binding transcriptional activator CadC</fullName>
    </submittedName>
</protein>
<name>A0A0H5LXP5_YERIN</name>
<dbReference type="GO" id="GO:0006355">
    <property type="term" value="P:regulation of DNA-templated transcription"/>
    <property type="evidence" value="ECO:0007669"/>
    <property type="project" value="InterPro"/>
</dbReference>
<evidence type="ECO:0000256" key="2">
    <source>
        <dbReference type="PROSITE-ProRule" id="PRU01091"/>
    </source>
</evidence>
<evidence type="ECO:0000256" key="1">
    <source>
        <dbReference type="ARBA" id="ARBA00023125"/>
    </source>
</evidence>
<dbReference type="CDD" id="cd00383">
    <property type="entry name" value="trans_reg_C"/>
    <property type="match status" value="1"/>
</dbReference>
<evidence type="ECO:0000313" key="5">
    <source>
        <dbReference type="EMBL" id="CRY55662.1"/>
    </source>
</evidence>
<dbReference type="SUPFAM" id="SSF46894">
    <property type="entry name" value="C-terminal effector domain of the bipartite response regulators"/>
    <property type="match status" value="1"/>
</dbReference>
<dbReference type="InterPro" id="IPR036388">
    <property type="entry name" value="WH-like_DNA-bd_sf"/>
</dbReference>
<dbReference type="SMART" id="SM00862">
    <property type="entry name" value="Trans_reg_C"/>
    <property type="match status" value="1"/>
</dbReference>
<dbReference type="InterPro" id="IPR016032">
    <property type="entry name" value="Sig_transdc_resp-reg_C-effctor"/>
</dbReference>